<organism evidence="1 2">
    <name type="scientific">Bacillus phage Flapjack</name>
    <dbReference type="NCBI Taxonomy" id="1983465"/>
    <lineage>
        <taxon>Viruses</taxon>
        <taxon>Duplodnaviria</taxon>
        <taxon>Heunggongvirae</taxon>
        <taxon>Uroviricota</taxon>
        <taxon>Caudoviricetes</taxon>
        <taxon>Herelleviridae</taxon>
        <taxon>Bastillevirinae</taxon>
        <taxon>Bequatrovirus</taxon>
        <taxon>Bequatrovirus spock</taxon>
    </lineage>
</organism>
<evidence type="ECO:0000313" key="1">
    <source>
        <dbReference type="EMBL" id="ARQ95087.1"/>
    </source>
</evidence>
<name>A0A1X9SGG0_9CAUD</name>
<evidence type="ECO:0000313" key="2">
    <source>
        <dbReference type="Proteomes" id="UP000222741"/>
    </source>
</evidence>
<gene>
    <name evidence="1" type="ORF">FLAPJACK_176</name>
</gene>
<protein>
    <submittedName>
        <fullName evidence="1">Uncharacterized protein</fullName>
    </submittedName>
</protein>
<dbReference type="Proteomes" id="UP000222741">
    <property type="component" value="Segment"/>
</dbReference>
<sequence>MDLLGFLKKKLYRKECWAEVPFRGFVFLPEGNYPADIYTVAVKEKKKLFGKEEYYLEYEIFLDEPIPVPSPKDGSVPMNLFQQKVRGATGYKQALSWLGNHVEWRRMMEGKEGWDKNITYKNVEFDKPLFGADTE</sequence>
<proteinExistence type="predicted"/>
<accession>A0A1X9SGG0</accession>
<dbReference type="EMBL" id="KY888882">
    <property type="protein sequence ID" value="ARQ95087.1"/>
    <property type="molecule type" value="Genomic_DNA"/>
</dbReference>
<reference evidence="2" key="1">
    <citation type="submission" date="2017-04" db="EMBL/GenBank/DDBJ databases">
        <authorList>
            <person name="Abille Z."/>
            <person name="Afsharjavan R."/>
            <person name="Alms C.E."/>
            <person name="Anil A."/>
            <person name="Azuma E.A."/>
            <person name="Boateng D."/>
            <person name="Bowden K.V."/>
            <person name="Bui Q."/>
            <person name="Callaghan K.D."/>
            <person name="Canova P.N."/>
            <person name="Carter A.-G.V."/>
            <person name="Carty B."/>
            <person name="Choudhary A."/>
            <person name="Chugh K."/>
            <person name="Clark C.B."/>
            <person name="Clark J."/>
            <person name="Cortez R."/>
            <person name="Dalwadi R.M."/>
            <person name="Daou G."/>
            <person name="Das M."/>
            <person name="Dasari S."/>
            <person name="Davis E.H."/>
            <person name="Defreitas N."/>
            <person name="Demirji J."/>
            <person name="Endres C."/>
            <person name="Fakhar S."/>
            <person name="Feeley N."/>
            <person name="Flores D.C."/>
            <person name="Fowler A.R."/>
            <person name="George T."/>
            <person name="Greis H.L."/>
            <person name="Groleau D.L."/>
            <person name="Gulati J.K."/>
            <person name="Guzman W."/>
            <person name="Hallworth A.N."/>
            <person name="Hariri A."/>
            <person name="Haya V.N."/>
            <person name="Hoffman A.K."/>
            <person name="Horne B."/>
            <person name="Howard T."/>
            <person name="Iglesia A.J."/>
            <person name="Ijezie O.D."/>
            <person name="Incognito N.A."/>
            <person name="Inen J.A."/>
            <person name="Jaiswal A."/>
            <person name="Jezek R.A."/>
            <person name="Kawa A.C."/>
            <person name="Khan F."/>
            <person name="Khin A.C."/>
            <person name="Knapo J."/>
            <person name="Kong A.S."/>
            <person name="Le B.Q."/>
            <person name="Le Q.M."/>
            <person name="Le T.-H.M."/>
            <person name="Lee M."/>
            <person name="Lockwood J.L."/>
            <person name="Loto-Rojas G.S."/>
            <person name="Mantzavinos A."/>
            <person name="Martinez D.R."/>
            <person name="Meadows A.R."/>
            <person name="Mehr S."/>
            <person name="Mellon M.N."/>
            <person name="Memon S."/>
            <person name="Miller B."/>
            <person name="Min S."/>
            <person name="Mitchell L.M."/>
            <person name="Mohamed I.R."/>
            <person name="Mohammed F.O."/>
            <person name="More S."/>
            <person name="Muntaha S."/>
            <person name="Nadeem I."/>
            <person name="Ndjeumen-Njinguet A.S."/>
            <person name="Ng P."/>
            <person name="Ngu V.E."/>
            <person name="Nguyen B.N."/>
            <person name="OHern C.T."/>
            <person name="Oboh U.S."/>
            <person name="Pagano C.W."/>
            <person name="Panakal P.R."/>
            <person name="Park D.A."/>
            <person name="Parsana D."/>
            <person name="Patel P."/>
            <person name="Patel V.S."/>
            <person name="Patwardhan V.M."/>
            <person name="Pawar S.D."/>
            <person name="Payne V.R."/>
            <person name="Petricel I.M."/>
            <person name="Phillips C."/>
            <person name="Puglisi K.M."/>
            <person name="Ramaprasad G."/>
            <person name="Raza A.S."/>
            <person name="Rivera-Oven A.G."/>
            <person name="Robins E."/>
            <person name="Roeun D.C."/>
            <person name="Rostovtseva N."/>
            <person name="Sadat M."/>
            <person name="Seas A."/>
            <person name="So E.J."/>
            <person name="Sogbesan C."/>
            <person name="Strumsky L.A."/>
            <person name="Sun J.L."/>
            <person name="Sutherland H.J."/>
            <person name="Tchakounte I."/>
            <person name="Tewell J.R."/>
            <person name="Thapa D.J."/>
            <person name="Tkach Y."/>
            <person name="Tran C.D."/>
            <person name="Tran V."/>
            <person name="Vithayathil T."/>
            <person name="Vivekanandan A."/>
            <person name="Wang S.R."/>
            <person name="White E."/>
            <person name="Yang A.L."/>
            <person name="Ye D.T."/>
            <person name="Yirenkyi M."/>
            <person name="Zarb J.S."/>
            <person name="Zhang S."/>
            <person name="Zhou M.T."/>
            <person name="Cao A."/>
            <person name="Nguyen K.M."/>
            <person name="Patel K."/>
            <person name="Patel P."/>
            <person name="Pennington E."/>
            <person name="Sendze O."/>
            <person name="Zahangir S."/>
            <person name="Correa-Mendez M."/>
            <person name="Fabian M.F."/>
            <person name="Liu S."/>
            <person name="Jethmalani Y."/>
            <person name="Nunn R."/>
            <person name="Prakash A."/>
            <person name="Louise T."/>
            <person name="Russell D.A."/>
            <person name="Hatfull G.F."/>
            <person name="Erill I."/>
            <person name="Caruso S.M."/>
        </authorList>
    </citation>
    <scope>NUCLEOTIDE SEQUENCE [LARGE SCALE GENOMIC DNA]</scope>
</reference>